<reference evidence="1" key="2">
    <citation type="submission" date="2020-09" db="EMBL/GenBank/DDBJ databases">
        <authorList>
            <person name="Sun Q."/>
            <person name="Zhou Y."/>
        </authorList>
    </citation>
    <scope>NUCLEOTIDE SEQUENCE</scope>
    <source>
        <strain evidence="1">CGMCC 1.15794</strain>
    </source>
</reference>
<reference evidence="1" key="1">
    <citation type="journal article" date="2014" name="Int. J. Syst. Evol. Microbiol.">
        <title>Complete genome sequence of Corynebacterium casei LMG S-19264T (=DSM 44701T), isolated from a smear-ripened cheese.</title>
        <authorList>
            <consortium name="US DOE Joint Genome Institute (JGI-PGF)"/>
            <person name="Walter F."/>
            <person name="Albersmeier A."/>
            <person name="Kalinowski J."/>
            <person name="Ruckert C."/>
        </authorList>
    </citation>
    <scope>NUCLEOTIDE SEQUENCE</scope>
    <source>
        <strain evidence="1">CGMCC 1.15794</strain>
    </source>
</reference>
<evidence type="ECO:0000313" key="2">
    <source>
        <dbReference type="Proteomes" id="UP000657592"/>
    </source>
</evidence>
<organism evidence="1 2">
    <name type="scientific">Microbacterium album</name>
    <dbReference type="NCBI Taxonomy" id="2053191"/>
    <lineage>
        <taxon>Bacteria</taxon>
        <taxon>Bacillati</taxon>
        <taxon>Actinomycetota</taxon>
        <taxon>Actinomycetes</taxon>
        <taxon>Micrococcales</taxon>
        <taxon>Microbacteriaceae</taxon>
        <taxon>Microbacterium</taxon>
    </lineage>
</organism>
<dbReference type="AlphaFoldDB" id="A0A917IGF0"/>
<dbReference type="EMBL" id="BMJY01000011">
    <property type="protein sequence ID" value="GGH47254.1"/>
    <property type="molecule type" value="Genomic_DNA"/>
</dbReference>
<name>A0A917IGF0_9MICO</name>
<sequence>MLTAHRDDVVAAAQEAALETWSDEGCRVYHVGVDAGDSELLIAGELGNSEADLDAH</sequence>
<dbReference type="Proteomes" id="UP000657592">
    <property type="component" value="Unassembled WGS sequence"/>
</dbReference>
<dbReference type="InterPro" id="IPR011008">
    <property type="entry name" value="Dimeric_a/b-barrel"/>
</dbReference>
<dbReference type="SUPFAM" id="SSF54909">
    <property type="entry name" value="Dimeric alpha+beta barrel"/>
    <property type="match status" value="1"/>
</dbReference>
<protein>
    <submittedName>
        <fullName evidence="1">Uncharacterized protein</fullName>
    </submittedName>
</protein>
<comment type="caution">
    <text evidence="1">The sequence shown here is derived from an EMBL/GenBank/DDBJ whole genome shotgun (WGS) entry which is preliminary data.</text>
</comment>
<proteinExistence type="predicted"/>
<keyword evidence="2" id="KW-1185">Reference proteome</keyword>
<dbReference type="RefSeq" id="WP_188756519.1">
    <property type="nucleotide sequence ID" value="NZ_BMJY01000011.1"/>
</dbReference>
<gene>
    <name evidence="1" type="ORF">GCM10010921_23850</name>
</gene>
<evidence type="ECO:0000313" key="1">
    <source>
        <dbReference type="EMBL" id="GGH47254.1"/>
    </source>
</evidence>
<accession>A0A917IGF0</accession>